<protein>
    <recommendedName>
        <fullName evidence="5">Na(+)-translocating NADH-quinone reductase subunit A</fullName>
    </recommendedName>
</protein>
<dbReference type="InterPro" id="IPR008703">
    <property type="entry name" value="NqrA"/>
</dbReference>
<dbReference type="Pfam" id="PF05896">
    <property type="entry name" value="NQRA_N"/>
    <property type="match status" value="1"/>
</dbReference>
<gene>
    <name evidence="3" type="ORF">KUL25_13895</name>
</gene>
<dbReference type="InterPro" id="IPR056147">
    <property type="entry name" value="NQRA_N"/>
</dbReference>
<evidence type="ECO:0000313" key="4">
    <source>
        <dbReference type="Proteomes" id="UP000693972"/>
    </source>
</evidence>
<evidence type="ECO:0000259" key="1">
    <source>
        <dbReference type="Pfam" id="PF05896"/>
    </source>
</evidence>
<keyword evidence="4" id="KW-1185">Reference proteome</keyword>
<feature type="domain" description="NqrA second alpha/beta" evidence="2">
    <location>
        <begin position="94"/>
        <end position="234"/>
    </location>
</feature>
<evidence type="ECO:0000313" key="3">
    <source>
        <dbReference type="EMBL" id="QXL86553.1"/>
    </source>
</evidence>
<proteinExistence type="predicted"/>
<evidence type="ECO:0008006" key="5">
    <source>
        <dbReference type="Google" id="ProtNLM"/>
    </source>
</evidence>
<reference evidence="3 4" key="1">
    <citation type="submission" date="2021-07" db="EMBL/GenBank/DDBJ databases">
        <title>Karlodiniumbacter phycospheric gen. nov., sp. nov., a phycosphere bacterium isolated from karlodinium veneficum.</title>
        <authorList>
            <person name="Peng Y."/>
            <person name="Jiang L."/>
            <person name="Lee J."/>
        </authorList>
    </citation>
    <scope>NUCLEOTIDE SEQUENCE</scope>
    <source>
        <strain evidence="3 4">N5</strain>
    </source>
</reference>
<dbReference type="EMBL" id="CP078073">
    <property type="protein sequence ID" value="QXL86553.1"/>
    <property type="molecule type" value="Genomic_DNA"/>
</dbReference>
<dbReference type="GO" id="GO:0006814">
    <property type="term" value="P:sodium ion transport"/>
    <property type="evidence" value="ECO:0007669"/>
    <property type="project" value="InterPro"/>
</dbReference>
<name>A0A975TRZ4_9RHOB</name>
<evidence type="ECO:0000259" key="2">
    <source>
        <dbReference type="Pfam" id="PF24836"/>
    </source>
</evidence>
<dbReference type="Proteomes" id="UP000693972">
    <property type="component" value="Unassembled WGS sequence"/>
</dbReference>
<organism evidence="3">
    <name type="scientific">Gymnodinialimonas phycosphaerae</name>
    <dbReference type="NCBI Taxonomy" id="2841589"/>
    <lineage>
        <taxon>Bacteria</taxon>
        <taxon>Pseudomonadati</taxon>
        <taxon>Pseudomonadota</taxon>
        <taxon>Alphaproteobacteria</taxon>
        <taxon>Rhodobacterales</taxon>
        <taxon>Paracoccaceae</taxon>
        <taxon>Gymnodinialimonas</taxon>
    </lineage>
</organism>
<dbReference type="AlphaFoldDB" id="A0A975TRZ4"/>
<dbReference type="EMBL" id="JAIMBW010000001">
    <property type="protein sequence ID" value="MBY4893859.1"/>
    <property type="molecule type" value="Genomic_DNA"/>
</dbReference>
<dbReference type="GO" id="GO:0016655">
    <property type="term" value="F:oxidoreductase activity, acting on NAD(P)H, quinone or similar compound as acceptor"/>
    <property type="evidence" value="ECO:0007669"/>
    <property type="project" value="InterPro"/>
</dbReference>
<dbReference type="InterPro" id="IPR056148">
    <property type="entry name" value="NQRA_2nd"/>
</dbReference>
<dbReference type="RefSeq" id="WP_257893498.1">
    <property type="nucleotide sequence ID" value="NZ_JAIMBW010000001.1"/>
</dbReference>
<dbReference type="PANTHER" id="PTHR37839">
    <property type="entry name" value="NA(+)-TRANSLOCATING NADH-QUINONE REDUCTASE SUBUNIT A"/>
    <property type="match status" value="1"/>
</dbReference>
<feature type="domain" description="NqrA N-terminal barrel-sandwich hybrid" evidence="1">
    <location>
        <begin position="14"/>
        <end position="77"/>
    </location>
</feature>
<dbReference type="Pfam" id="PF24836">
    <property type="entry name" value="NQRA_2nd"/>
    <property type="match status" value="1"/>
</dbReference>
<dbReference type="PANTHER" id="PTHR37839:SF1">
    <property type="entry name" value="NA(+)-TRANSLOCATING NADH-QUINONE REDUCTASE SUBUNIT A"/>
    <property type="match status" value="1"/>
</dbReference>
<accession>A0A975TRZ4</accession>
<sequence length="390" mass="41758">MTFYDPTPDITVPVALLGDDYPGLRIRLDVAQGDDVAAGQPLFHDAKRSAIAYVSPIQGRVAEVRYGPRRMLAAMVLDPVETGPAAPSDRLTDDSALRAYLLARGAWPAFIARPFGGPPDPDAQPDAIIVSALSSSPIGFAPREVLVGREAEFARGLNALTLLTDGPVHLCVEHGTIISNPDLTLIRVHSHRATKSWRTASGQTALVHPTGSNGQVWTIGLQDVLAIGHLLETGLYDPIRTITVPQPGTRRAVTQRVALGAKIRPLLQDALKSGPNEQVISGTEQHGRRGAYLGRYHDVVGTTRVKKQPTWSVPLPLVAFAGLNSVLPARVPAVPLMRALSIGDTQTCLKLGCLELLEEDVAPLSALCTSGTDYGQRLRNVLDQLHKDAA</sequence>